<accession>A0A0R3TJS5</accession>
<sequence>MAKSKIVHPNSRKAKQNISKKHHQAKVQKRKKVRKSKDDLKRVKLLWFKEHIPNDKEKLSVEELRQLISRYLERFELESKTERKEATNCSVSVTVDMAIEHVKQESHEFLTTGLLVPDLTSKPNFEKFMQWNGETNKMISIPMITVRKSCI</sequence>
<dbReference type="InterPro" id="IPR021346">
    <property type="entry name" value="Tma16"/>
</dbReference>
<evidence type="ECO:0000256" key="2">
    <source>
        <dbReference type="SAM" id="MobiDB-lite"/>
    </source>
</evidence>
<dbReference type="PANTHER" id="PTHR13349">
    <property type="entry name" value="TRANSLATION MACHINERY-ASSOCIATED PROTEIN 16"/>
    <property type="match status" value="1"/>
</dbReference>
<evidence type="ECO:0000313" key="5">
    <source>
        <dbReference type="WBParaSite" id="HNAJ_0000736001-mRNA-1"/>
    </source>
</evidence>
<reference evidence="3 4" key="2">
    <citation type="submission" date="2018-11" db="EMBL/GenBank/DDBJ databases">
        <authorList>
            <consortium name="Pathogen Informatics"/>
        </authorList>
    </citation>
    <scope>NUCLEOTIDE SEQUENCE [LARGE SCALE GENOMIC DNA]</scope>
</reference>
<comment type="similarity">
    <text evidence="1">Belongs to the TMA16 family.</text>
</comment>
<dbReference type="InterPro" id="IPR038356">
    <property type="entry name" value="Tma16_sf"/>
</dbReference>
<evidence type="ECO:0000313" key="4">
    <source>
        <dbReference type="Proteomes" id="UP000278807"/>
    </source>
</evidence>
<protein>
    <submittedName>
        <fullName evidence="5">Translation machinery-associated protein 16 homolog</fullName>
    </submittedName>
</protein>
<keyword evidence="4" id="KW-1185">Reference proteome</keyword>
<feature type="compositionally biased region" description="Basic residues" evidence="2">
    <location>
        <begin position="10"/>
        <end position="35"/>
    </location>
</feature>
<dbReference type="OrthoDB" id="270284at2759"/>
<dbReference type="PANTHER" id="PTHR13349:SF2">
    <property type="entry name" value="TRANSLATION MACHINERY-ASSOCIATED PROTEIN 16"/>
    <property type="match status" value="1"/>
</dbReference>
<evidence type="ECO:0000313" key="3">
    <source>
        <dbReference type="EMBL" id="VDO03216.1"/>
    </source>
</evidence>
<reference evidence="5" key="1">
    <citation type="submission" date="2017-02" db="UniProtKB">
        <authorList>
            <consortium name="WormBaseParasite"/>
        </authorList>
    </citation>
    <scope>IDENTIFICATION</scope>
</reference>
<dbReference type="EMBL" id="UZAE01012039">
    <property type="protein sequence ID" value="VDO03216.1"/>
    <property type="molecule type" value="Genomic_DNA"/>
</dbReference>
<dbReference type="WBParaSite" id="HNAJ_0000736001-mRNA-1">
    <property type="protein sequence ID" value="HNAJ_0000736001-mRNA-1"/>
    <property type="gene ID" value="HNAJ_0000736001"/>
</dbReference>
<dbReference type="GO" id="GO:0005634">
    <property type="term" value="C:nucleus"/>
    <property type="evidence" value="ECO:0007669"/>
    <property type="project" value="TreeGrafter"/>
</dbReference>
<dbReference type="STRING" id="102285.A0A0R3TJS5"/>
<dbReference type="Proteomes" id="UP000278807">
    <property type="component" value="Unassembled WGS sequence"/>
</dbReference>
<dbReference type="Gene3D" id="1.20.1440.170">
    <property type="entry name" value="Translation machinery-associated protein 16-like"/>
    <property type="match status" value="1"/>
</dbReference>
<organism evidence="5">
    <name type="scientific">Rodentolepis nana</name>
    <name type="common">Dwarf tapeworm</name>
    <name type="synonym">Hymenolepis nana</name>
    <dbReference type="NCBI Taxonomy" id="102285"/>
    <lineage>
        <taxon>Eukaryota</taxon>
        <taxon>Metazoa</taxon>
        <taxon>Spiralia</taxon>
        <taxon>Lophotrochozoa</taxon>
        <taxon>Platyhelminthes</taxon>
        <taxon>Cestoda</taxon>
        <taxon>Eucestoda</taxon>
        <taxon>Cyclophyllidea</taxon>
        <taxon>Hymenolepididae</taxon>
        <taxon>Rodentolepis</taxon>
    </lineage>
</organism>
<feature type="region of interest" description="Disordered" evidence="2">
    <location>
        <begin position="1"/>
        <end position="37"/>
    </location>
</feature>
<dbReference type="AlphaFoldDB" id="A0A0R3TJS5"/>
<proteinExistence type="inferred from homology"/>
<name>A0A0R3TJS5_RODNA</name>
<gene>
    <name evidence="3" type="ORF">HNAJ_LOCUS7356</name>
</gene>
<dbReference type="Pfam" id="PF11176">
    <property type="entry name" value="Tma16"/>
    <property type="match status" value="1"/>
</dbReference>
<evidence type="ECO:0000256" key="1">
    <source>
        <dbReference type="ARBA" id="ARBA00034127"/>
    </source>
</evidence>